<organism evidence="5 6">
    <name type="scientific">Photobacterium atrarenae</name>
    <dbReference type="NCBI Taxonomy" id="865757"/>
    <lineage>
        <taxon>Bacteria</taxon>
        <taxon>Pseudomonadati</taxon>
        <taxon>Pseudomonadota</taxon>
        <taxon>Gammaproteobacteria</taxon>
        <taxon>Vibrionales</taxon>
        <taxon>Vibrionaceae</taxon>
        <taxon>Photobacterium</taxon>
    </lineage>
</organism>
<dbReference type="EMBL" id="CP101508">
    <property type="protein sequence ID" value="UTV27170.1"/>
    <property type="molecule type" value="Genomic_DNA"/>
</dbReference>
<name>A0ABY5GD61_9GAMM</name>
<reference evidence="5" key="1">
    <citation type="submission" date="2022-07" db="EMBL/GenBank/DDBJ databases">
        <title>Genome sequencing of Photobacterium atrarenae GJH2-4.</title>
        <authorList>
            <person name="Park S.-J."/>
        </authorList>
    </citation>
    <scope>NUCLEOTIDE SEQUENCE</scope>
    <source>
        <strain evidence="5">GJH2-4</strain>
    </source>
</reference>
<evidence type="ECO:0000256" key="3">
    <source>
        <dbReference type="ARBA" id="ARBA00023098"/>
    </source>
</evidence>
<dbReference type="RefSeq" id="WP_255388385.1">
    <property type="nucleotide sequence ID" value="NZ_CP101508.1"/>
</dbReference>
<protein>
    <submittedName>
        <fullName evidence="5">ACP phosphodiesterase</fullName>
    </submittedName>
</protein>
<dbReference type="PANTHER" id="PTHR38764:SF1">
    <property type="entry name" value="ACYL CARRIER PROTEIN PHOSPHODIESTERASE"/>
    <property type="match status" value="1"/>
</dbReference>
<dbReference type="PIRSF" id="PIRSF011489">
    <property type="entry name" value="DUF479"/>
    <property type="match status" value="1"/>
</dbReference>
<gene>
    <name evidence="5" type="ORF">NNL38_12605</name>
</gene>
<evidence type="ECO:0000313" key="6">
    <source>
        <dbReference type="Proteomes" id="UP001057998"/>
    </source>
</evidence>
<dbReference type="PANTHER" id="PTHR38764">
    <property type="entry name" value="ACYL CARRIER PROTEIN PHOSPHODIESTERASE"/>
    <property type="match status" value="1"/>
</dbReference>
<keyword evidence="1" id="KW-0444">Lipid biosynthesis</keyword>
<evidence type="ECO:0000256" key="4">
    <source>
        <dbReference type="ARBA" id="ARBA00023160"/>
    </source>
</evidence>
<evidence type="ECO:0000256" key="2">
    <source>
        <dbReference type="ARBA" id="ARBA00022801"/>
    </source>
</evidence>
<dbReference type="Proteomes" id="UP001057998">
    <property type="component" value="Chromosome 1"/>
</dbReference>
<proteinExistence type="predicted"/>
<evidence type="ECO:0000313" key="5">
    <source>
        <dbReference type="EMBL" id="UTV27170.1"/>
    </source>
</evidence>
<keyword evidence="2" id="KW-0378">Hydrolase</keyword>
<evidence type="ECO:0000256" key="1">
    <source>
        <dbReference type="ARBA" id="ARBA00022516"/>
    </source>
</evidence>
<keyword evidence="6" id="KW-1185">Reference proteome</keyword>
<dbReference type="InterPro" id="IPR007431">
    <property type="entry name" value="ACP_PD"/>
</dbReference>
<keyword evidence="3" id="KW-0443">Lipid metabolism</keyword>
<keyword evidence="4" id="KW-0276">Fatty acid metabolism</keyword>
<accession>A0ABY5GD61</accession>
<sequence length="196" mass="23145">MNFLAHLHLADHCRSHLAGNLLADFVRGDPDRQYHREVANGIRLHRFIDSYIDAMPEVLRCRELFGPNTRRVSGIALDITWDHFLARHWSHFHDQPLPTFVNEAQAEVNAYHGEVPEAYRQTMARMWQQQWLLQYQNAATIQTALERMASRRPRLHQLAQCPKEISRHYDDLEQQFFQIYPQIITAADTFRARQTD</sequence>
<dbReference type="Pfam" id="PF04336">
    <property type="entry name" value="ACP_PD"/>
    <property type="match status" value="1"/>
</dbReference>
<keyword evidence="4" id="KW-0275">Fatty acid biosynthesis</keyword>